<organism evidence="2 3">
    <name type="scientific">Anguilla anguilla</name>
    <name type="common">European freshwater eel</name>
    <name type="synonym">Muraena anguilla</name>
    <dbReference type="NCBI Taxonomy" id="7936"/>
    <lineage>
        <taxon>Eukaryota</taxon>
        <taxon>Metazoa</taxon>
        <taxon>Chordata</taxon>
        <taxon>Craniata</taxon>
        <taxon>Vertebrata</taxon>
        <taxon>Euteleostomi</taxon>
        <taxon>Actinopterygii</taxon>
        <taxon>Neopterygii</taxon>
        <taxon>Teleostei</taxon>
        <taxon>Anguilliformes</taxon>
        <taxon>Anguillidae</taxon>
        <taxon>Anguilla</taxon>
    </lineage>
</organism>
<accession>A0A9D3LKU5</accession>
<evidence type="ECO:0000256" key="1">
    <source>
        <dbReference type="SAM" id="MobiDB-lite"/>
    </source>
</evidence>
<evidence type="ECO:0000313" key="2">
    <source>
        <dbReference type="EMBL" id="KAG5829968.1"/>
    </source>
</evidence>
<reference evidence="2" key="1">
    <citation type="submission" date="2021-01" db="EMBL/GenBank/DDBJ databases">
        <title>A chromosome-scale assembly of European eel, Anguilla anguilla.</title>
        <authorList>
            <person name="Henkel C."/>
            <person name="Jong-Raadsen S.A."/>
            <person name="Dufour S."/>
            <person name="Weltzien F.-A."/>
            <person name="Palstra A.P."/>
            <person name="Pelster B."/>
            <person name="Spaink H.P."/>
            <person name="Van Den Thillart G.E."/>
            <person name="Jansen H."/>
            <person name="Zahm M."/>
            <person name="Klopp C."/>
            <person name="Cedric C."/>
            <person name="Louis A."/>
            <person name="Berthelot C."/>
            <person name="Parey E."/>
            <person name="Roest Crollius H."/>
            <person name="Montfort J."/>
            <person name="Robinson-Rechavi M."/>
            <person name="Bucao C."/>
            <person name="Bouchez O."/>
            <person name="Gislard M."/>
            <person name="Lluch J."/>
            <person name="Milhes M."/>
            <person name="Lampietro C."/>
            <person name="Lopez Roques C."/>
            <person name="Donnadieu C."/>
            <person name="Braasch I."/>
            <person name="Desvignes T."/>
            <person name="Postlethwait J."/>
            <person name="Bobe J."/>
            <person name="Guiguen Y."/>
            <person name="Dirks R."/>
        </authorList>
    </citation>
    <scope>NUCLEOTIDE SEQUENCE</scope>
    <source>
        <strain evidence="2">Tag_6206</strain>
        <tissue evidence="2">Liver</tissue>
    </source>
</reference>
<feature type="compositionally biased region" description="Basic and acidic residues" evidence="1">
    <location>
        <begin position="43"/>
        <end position="53"/>
    </location>
</feature>
<sequence length="122" mass="13027">MRIGPCPLVNGLFHGASRTITTQPEQTAGATGERRSFATFPPRPHDPATKRQEVAFPPRPEPHASRSLAGEDVPTPPLSFHLTNLTCRLHGGSILLWSGIVVGGFDSPPVGESDLKCPGVLR</sequence>
<dbReference type="Proteomes" id="UP001044222">
    <property type="component" value="Unassembled WGS sequence"/>
</dbReference>
<dbReference type="AlphaFoldDB" id="A0A9D3LKU5"/>
<dbReference type="EMBL" id="JAFIRN010000987">
    <property type="protein sequence ID" value="KAG5829968.1"/>
    <property type="molecule type" value="Genomic_DNA"/>
</dbReference>
<comment type="caution">
    <text evidence="2">The sequence shown here is derived from an EMBL/GenBank/DDBJ whole genome shotgun (WGS) entry which is preliminary data.</text>
</comment>
<feature type="compositionally biased region" description="Polar residues" evidence="1">
    <location>
        <begin position="18"/>
        <end position="29"/>
    </location>
</feature>
<name>A0A9D3LKU5_ANGAN</name>
<proteinExistence type="predicted"/>
<gene>
    <name evidence="2" type="ORF">ANANG_G00319920</name>
</gene>
<evidence type="ECO:0000313" key="3">
    <source>
        <dbReference type="Proteomes" id="UP001044222"/>
    </source>
</evidence>
<feature type="region of interest" description="Disordered" evidence="1">
    <location>
        <begin position="17"/>
        <end position="72"/>
    </location>
</feature>
<keyword evidence="3" id="KW-1185">Reference proteome</keyword>
<protein>
    <submittedName>
        <fullName evidence="2">Uncharacterized protein</fullName>
    </submittedName>
</protein>